<dbReference type="STRING" id="456900.A0A151IPH4"/>
<feature type="compositionally biased region" description="Pro residues" evidence="1">
    <location>
        <begin position="1"/>
        <end position="10"/>
    </location>
</feature>
<dbReference type="AlphaFoldDB" id="A0A151IPH4"/>
<evidence type="ECO:0000256" key="1">
    <source>
        <dbReference type="SAM" id="MobiDB-lite"/>
    </source>
</evidence>
<reference evidence="3 4" key="1">
    <citation type="submission" date="2016-03" db="EMBL/GenBank/DDBJ databases">
        <title>Cyphomyrmex costatus WGS genome.</title>
        <authorList>
            <person name="Nygaard S."/>
            <person name="Hu H."/>
            <person name="Boomsma J."/>
            <person name="Zhang G."/>
        </authorList>
    </citation>
    <scope>NUCLEOTIDE SEQUENCE [LARGE SCALE GENOMIC DNA]</scope>
    <source>
        <strain evidence="3">MS0001</strain>
        <tissue evidence="3">Whole body</tissue>
    </source>
</reference>
<evidence type="ECO:0000259" key="2">
    <source>
        <dbReference type="Pfam" id="PF23055"/>
    </source>
</evidence>
<evidence type="ECO:0000313" key="3">
    <source>
        <dbReference type="EMBL" id="KYN07867.1"/>
    </source>
</evidence>
<proteinExistence type="predicted"/>
<sequence>MPLDRSPPPASTAAISDESTSHDSHSDANLPAPEPDVNQVATIKARQITLPPFYKQNPRLWFAQVELAFMNNNTSDVSKFRQLAAQLSGEVLDSVSDIILAPPRDGKYDAIKKRIVTAYDERDERRLRRLLRGNEMGDEKPTAYLHRLRNLATGQCSEPVLRSLFVEQLPDQIRTILTISDTQDLGCLAEMADKAMDIIKPSITTICIPEKTATANNSTAGESSKTNAINALTLQVEALAKKLKRFQSRRPRSRSRGR</sequence>
<dbReference type="EMBL" id="KQ976857">
    <property type="protein sequence ID" value="KYN07867.1"/>
    <property type="molecule type" value="Genomic_DNA"/>
</dbReference>
<protein>
    <recommendedName>
        <fullName evidence="2">DUF7041 domain-containing protein</fullName>
    </recommendedName>
</protein>
<feature type="domain" description="DUF7041" evidence="2">
    <location>
        <begin position="50"/>
        <end position="131"/>
    </location>
</feature>
<organism evidence="3 4">
    <name type="scientific">Cyphomyrmex costatus</name>
    <dbReference type="NCBI Taxonomy" id="456900"/>
    <lineage>
        <taxon>Eukaryota</taxon>
        <taxon>Metazoa</taxon>
        <taxon>Ecdysozoa</taxon>
        <taxon>Arthropoda</taxon>
        <taxon>Hexapoda</taxon>
        <taxon>Insecta</taxon>
        <taxon>Pterygota</taxon>
        <taxon>Neoptera</taxon>
        <taxon>Endopterygota</taxon>
        <taxon>Hymenoptera</taxon>
        <taxon>Apocrita</taxon>
        <taxon>Aculeata</taxon>
        <taxon>Formicoidea</taxon>
        <taxon>Formicidae</taxon>
        <taxon>Myrmicinae</taxon>
        <taxon>Cyphomyrmex</taxon>
    </lineage>
</organism>
<gene>
    <name evidence="3" type="ORF">ALC62_01158</name>
</gene>
<accession>A0A151IPH4</accession>
<feature type="region of interest" description="Disordered" evidence="1">
    <location>
        <begin position="1"/>
        <end position="35"/>
    </location>
</feature>
<dbReference type="PANTHER" id="PTHR33327">
    <property type="entry name" value="ENDONUCLEASE"/>
    <property type="match status" value="1"/>
</dbReference>
<evidence type="ECO:0000313" key="4">
    <source>
        <dbReference type="Proteomes" id="UP000078542"/>
    </source>
</evidence>
<dbReference type="Pfam" id="PF23055">
    <property type="entry name" value="DUF7041"/>
    <property type="match status" value="1"/>
</dbReference>
<dbReference type="Proteomes" id="UP000078542">
    <property type="component" value="Unassembled WGS sequence"/>
</dbReference>
<dbReference type="InterPro" id="IPR055469">
    <property type="entry name" value="DUF7041"/>
</dbReference>
<dbReference type="PANTHER" id="PTHR33327:SF3">
    <property type="entry name" value="RNA-DIRECTED DNA POLYMERASE"/>
    <property type="match status" value="1"/>
</dbReference>
<name>A0A151IPH4_9HYME</name>
<keyword evidence="4" id="KW-1185">Reference proteome</keyword>